<dbReference type="Proteomes" id="UP000233551">
    <property type="component" value="Unassembled WGS sequence"/>
</dbReference>
<accession>A0A2I0IDB2</accession>
<dbReference type="EMBL" id="PGOL01003298">
    <property type="protein sequence ID" value="PKI41793.1"/>
    <property type="molecule type" value="Genomic_DNA"/>
</dbReference>
<dbReference type="PROSITE" id="PS51892">
    <property type="entry name" value="SUBTILASE"/>
    <property type="match status" value="1"/>
</dbReference>
<keyword evidence="6" id="KW-1185">Reference proteome</keyword>
<dbReference type="SUPFAM" id="SSF52743">
    <property type="entry name" value="Subtilisin-like"/>
    <property type="match status" value="1"/>
</dbReference>
<dbReference type="Pfam" id="PF00082">
    <property type="entry name" value="Peptidase_S8"/>
    <property type="match status" value="1"/>
</dbReference>
<sequence length="252" mass="26976">MSFSDHGYEPVPARWRGYCQDSAYHGVSCNFMSYLNGKLIGAKYFKEGYEATHGSMDPRMMTPRDQDGHGTHTLSTATGNFVPGASVLGAGIGTAKGGAPWARVASYKACWPPLKTGTCYDADVLAAFEEAIYDGVDVLCVSLGKDPVEYFRDSFSIGAFHAVKNGIVVACSAGNSGPDLGTVMNVSPWVITVGAGTLGREFEASIELELETRNDDLYFKGLSLSKPLPERKFYDLIAGAHARAAYASPDDS</sequence>
<dbReference type="STRING" id="22663.A0A2I0IDB2"/>
<dbReference type="InterPro" id="IPR000209">
    <property type="entry name" value="Peptidase_S8/S53_dom"/>
</dbReference>
<dbReference type="AlphaFoldDB" id="A0A2I0IDB2"/>
<evidence type="ECO:0000256" key="2">
    <source>
        <dbReference type="ARBA" id="ARBA00022729"/>
    </source>
</evidence>
<reference evidence="5 6" key="1">
    <citation type="submission" date="2017-11" db="EMBL/GenBank/DDBJ databases">
        <title>De-novo sequencing of pomegranate (Punica granatum L.) genome.</title>
        <authorList>
            <person name="Akparov Z."/>
            <person name="Amiraslanov A."/>
            <person name="Hajiyeva S."/>
            <person name="Abbasov M."/>
            <person name="Kaur K."/>
            <person name="Hamwieh A."/>
            <person name="Solovyev V."/>
            <person name="Salamov A."/>
            <person name="Braich B."/>
            <person name="Kosarev P."/>
            <person name="Mahmoud A."/>
            <person name="Hajiyev E."/>
            <person name="Babayeva S."/>
            <person name="Izzatullayeva V."/>
            <person name="Mammadov A."/>
            <person name="Mammadov A."/>
            <person name="Sharifova S."/>
            <person name="Ojaghi J."/>
            <person name="Eynullazada K."/>
            <person name="Bayramov B."/>
            <person name="Abdulazimova A."/>
            <person name="Shahmuradov I."/>
        </authorList>
    </citation>
    <scope>NUCLEOTIDE SEQUENCE [LARGE SCALE GENOMIC DNA]</scope>
    <source>
        <strain evidence="6">cv. AG2017</strain>
        <tissue evidence="5">Leaf</tissue>
    </source>
</reference>
<dbReference type="GO" id="GO:0004252">
    <property type="term" value="F:serine-type endopeptidase activity"/>
    <property type="evidence" value="ECO:0007669"/>
    <property type="project" value="InterPro"/>
</dbReference>
<gene>
    <name evidence="5" type="ORF">CRG98_037828</name>
</gene>
<organism evidence="5 6">
    <name type="scientific">Punica granatum</name>
    <name type="common">Pomegranate</name>
    <dbReference type="NCBI Taxonomy" id="22663"/>
    <lineage>
        <taxon>Eukaryota</taxon>
        <taxon>Viridiplantae</taxon>
        <taxon>Streptophyta</taxon>
        <taxon>Embryophyta</taxon>
        <taxon>Tracheophyta</taxon>
        <taxon>Spermatophyta</taxon>
        <taxon>Magnoliopsida</taxon>
        <taxon>eudicotyledons</taxon>
        <taxon>Gunneridae</taxon>
        <taxon>Pentapetalae</taxon>
        <taxon>rosids</taxon>
        <taxon>malvids</taxon>
        <taxon>Myrtales</taxon>
        <taxon>Lythraceae</taxon>
        <taxon>Punica</taxon>
    </lineage>
</organism>
<evidence type="ECO:0000313" key="5">
    <source>
        <dbReference type="EMBL" id="PKI41793.1"/>
    </source>
</evidence>
<comment type="caution">
    <text evidence="5">The sequence shown here is derived from an EMBL/GenBank/DDBJ whole genome shotgun (WGS) entry which is preliminary data.</text>
</comment>
<dbReference type="GO" id="GO:0006508">
    <property type="term" value="P:proteolysis"/>
    <property type="evidence" value="ECO:0007669"/>
    <property type="project" value="InterPro"/>
</dbReference>
<evidence type="ECO:0000313" key="6">
    <source>
        <dbReference type="Proteomes" id="UP000233551"/>
    </source>
</evidence>
<proteinExistence type="inferred from homology"/>
<keyword evidence="2" id="KW-0732">Signal</keyword>
<feature type="domain" description="Peptidase S8/S53" evidence="4">
    <location>
        <begin position="35"/>
        <end position="197"/>
    </location>
</feature>
<dbReference type="Gene3D" id="3.40.50.200">
    <property type="entry name" value="Peptidase S8/S53 domain"/>
    <property type="match status" value="1"/>
</dbReference>
<name>A0A2I0IDB2_PUNGR</name>
<comment type="similarity">
    <text evidence="1 3">Belongs to the peptidase S8 family.</text>
</comment>
<dbReference type="InterPro" id="IPR036852">
    <property type="entry name" value="Peptidase_S8/S53_dom_sf"/>
</dbReference>
<evidence type="ECO:0000256" key="1">
    <source>
        <dbReference type="ARBA" id="ARBA00011073"/>
    </source>
</evidence>
<dbReference type="PANTHER" id="PTHR10795">
    <property type="entry name" value="PROPROTEIN CONVERTASE SUBTILISIN/KEXIN"/>
    <property type="match status" value="1"/>
</dbReference>
<evidence type="ECO:0000259" key="4">
    <source>
        <dbReference type="Pfam" id="PF00082"/>
    </source>
</evidence>
<comment type="caution">
    <text evidence="3">Lacks conserved residue(s) required for the propagation of feature annotation.</text>
</comment>
<protein>
    <recommendedName>
        <fullName evidence="4">Peptidase S8/S53 domain-containing protein</fullName>
    </recommendedName>
</protein>
<evidence type="ECO:0000256" key="3">
    <source>
        <dbReference type="PROSITE-ProRule" id="PRU01240"/>
    </source>
</evidence>
<dbReference type="InterPro" id="IPR045051">
    <property type="entry name" value="SBT"/>
</dbReference>